<dbReference type="Gene3D" id="1.10.10.60">
    <property type="entry name" value="Homeodomain-like"/>
    <property type="match status" value="1"/>
</dbReference>
<accession>A0A8K0KIN9</accession>
<dbReference type="PROSITE" id="PS51253">
    <property type="entry name" value="HTH_CENPB"/>
    <property type="match status" value="1"/>
</dbReference>
<protein>
    <recommendedName>
        <fullName evidence="3">HTH CENPB-type domain-containing protein</fullName>
    </recommendedName>
</protein>
<dbReference type="GO" id="GO:0003677">
    <property type="term" value="F:DNA binding"/>
    <property type="evidence" value="ECO:0007669"/>
    <property type="project" value="UniProtKB-KW"/>
</dbReference>
<reference evidence="4" key="1">
    <citation type="submission" date="2013-04" db="EMBL/GenBank/DDBJ databases">
        <authorList>
            <person name="Qu J."/>
            <person name="Murali S.C."/>
            <person name="Bandaranaike D."/>
            <person name="Bellair M."/>
            <person name="Blankenburg K."/>
            <person name="Chao H."/>
            <person name="Dinh H."/>
            <person name="Doddapaneni H."/>
            <person name="Downs B."/>
            <person name="Dugan-Rocha S."/>
            <person name="Elkadiri S."/>
            <person name="Gnanaolivu R.D."/>
            <person name="Hernandez B."/>
            <person name="Javaid M."/>
            <person name="Jayaseelan J.C."/>
            <person name="Lee S."/>
            <person name="Li M."/>
            <person name="Ming W."/>
            <person name="Munidasa M."/>
            <person name="Muniz J."/>
            <person name="Nguyen L."/>
            <person name="Ongeri F."/>
            <person name="Osuji N."/>
            <person name="Pu L.-L."/>
            <person name="Puazo M."/>
            <person name="Qu C."/>
            <person name="Quiroz J."/>
            <person name="Raj R."/>
            <person name="Weissenberger G."/>
            <person name="Xin Y."/>
            <person name="Zou X."/>
            <person name="Han Y."/>
            <person name="Richards S."/>
            <person name="Worley K."/>
            <person name="Muzny D."/>
            <person name="Gibbs R."/>
        </authorList>
    </citation>
    <scope>NUCLEOTIDE SEQUENCE</scope>
    <source>
        <strain evidence="4">Sampled in the wild</strain>
    </source>
</reference>
<dbReference type="Proteomes" id="UP000792457">
    <property type="component" value="Unassembled WGS sequence"/>
</dbReference>
<feature type="non-terminal residue" evidence="4">
    <location>
        <position position="1"/>
    </location>
</feature>
<sequence length="182" mass="20719">MVIRNKQYHMKGNPSAKKKLKTKAIEIDATVFEWFCTTRQRSIPISGPILQEKALAVAKKLQCPDFKASNGWTVGSQVEPKTLQTEVQTLRELCLHNCNLPTAVRHYFQGIARIIRTGLRLNISTAMKQKSPKEASGEAGIKNIHYSRSATHTFLQRPGEWHWPWALKWPWDMGIAIQNNGK</sequence>
<keyword evidence="5" id="KW-1185">Reference proteome</keyword>
<gene>
    <name evidence="4" type="ORF">J437_LFUL013120</name>
</gene>
<evidence type="ECO:0000256" key="1">
    <source>
        <dbReference type="ARBA" id="ARBA00004123"/>
    </source>
</evidence>
<feature type="domain" description="HTH CENPB-type" evidence="3">
    <location>
        <begin position="15"/>
        <end position="86"/>
    </location>
</feature>
<evidence type="ECO:0000313" key="4">
    <source>
        <dbReference type="EMBL" id="KAG8235570.1"/>
    </source>
</evidence>
<dbReference type="GO" id="GO:0005634">
    <property type="term" value="C:nucleus"/>
    <property type="evidence" value="ECO:0007669"/>
    <property type="project" value="UniProtKB-SubCell"/>
</dbReference>
<dbReference type="AlphaFoldDB" id="A0A8K0KIN9"/>
<proteinExistence type="predicted"/>
<dbReference type="InterPro" id="IPR009057">
    <property type="entry name" value="Homeodomain-like_sf"/>
</dbReference>
<evidence type="ECO:0000256" key="2">
    <source>
        <dbReference type="ARBA" id="ARBA00023125"/>
    </source>
</evidence>
<dbReference type="SUPFAM" id="SSF46689">
    <property type="entry name" value="Homeodomain-like"/>
    <property type="match status" value="1"/>
</dbReference>
<dbReference type="EMBL" id="KZ308925">
    <property type="protein sequence ID" value="KAG8235570.1"/>
    <property type="molecule type" value="Genomic_DNA"/>
</dbReference>
<dbReference type="OrthoDB" id="10047893at2759"/>
<dbReference type="Pfam" id="PF03221">
    <property type="entry name" value="HTH_Tnp_Tc5"/>
    <property type="match status" value="1"/>
</dbReference>
<comment type="caution">
    <text evidence="4">The sequence shown here is derived from an EMBL/GenBank/DDBJ whole genome shotgun (WGS) entry which is preliminary data.</text>
</comment>
<evidence type="ECO:0000259" key="3">
    <source>
        <dbReference type="PROSITE" id="PS51253"/>
    </source>
</evidence>
<organism evidence="4 5">
    <name type="scientific">Ladona fulva</name>
    <name type="common">Scarce chaser dragonfly</name>
    <name type="synonym">Libellula fulva</name>
    <dbReference type="NCBI Taxonomy" id="123851"/>
    <lineage>
        <taxon>Eukaryota</taxon>
        <taxon>Metazoa</taxon>
        <taxon>Ecdysozoa</taxon>
        <taxon>Arthropoda</taxon>
        <taxon>Hexapoda</taxon>
        <taxon>Insecta</taxon>
        <taxon>Pterygota</taxon>
        <taxon>Palaeoptera</taxon>
        <taxon>Odonata</taxon>
        <taxon>Epiprocta</taxon>
        <taxon>Anisoptera</taxon>
        <taxon>Libelluloidea</taxon>
        <taxon>Libellulidae</taxon>
        <taxon>Ladona</taxon>
    </lineage>
</organism>
<name>A0A8K0KIN9_LADFU</name>
<dbReference type="InterPro" id="IPR006600">
    <property type="entry name" value="HTH_CenpB_DNA-bd_dom"/>
</dbReference>
<comment type="subcellular location">
    <subcellularLocation>
        <location evidence="1">Nucleus</location>
    </subcellularLocation>
</comment>
<evidence type="ECO:0000313" key="5">
    <source>
        <dbReference type="Proteomes" id="UP000792457"/>
    </source>
</evidence>
<keyword evidence="2" id="KW-0238">DNA-binding</keyword>
<reference evidence="4" key="2">
    <citation type="submission" date="2017-10" db="EMBL/GenBank/DDBJ databases">
        <title>Ladona fulva Genome sequencing and assembly.</title>
        <authorList>
            <person name="Murali S."/>
            <person name="Richards S."/>
            <person name="Bandaranaike D."/>
            <person name="Bellair M."/>
            <person name="Blankenburg K."/>
            <person name="Chao H."/>
            <person name="Dinh H."/>
            <person name="Doddapaneni H."/>
            <person name="Dugan-Rocha S."/>
            <person name="Elkadiri S."/>
            <person name="Gnanaolivu R."/>
            <person name="Hernandez B."/>
            <person name="Skinner E."/>
            <person name="Javaid M."/>
            <person name="Lee S."/>
            <person name="Li M."/>
            <person name="Ming W."/>
            <person name="Munidasa M."/>
            <person name="Muniz J."/>
            <person name="Nguyen L."/>
            <person name="Hughes D."/>
            <person name="Osuji N."/>
            <person name="Pu L.-L."/>
            <person name="Puazo M."/>
            <person name="Qu C."/>
            <person name="Quiroz J."/>
            <person name="Raj R."/>
            <person name="Weissenberger G."/>
            <person name="Xin Y."/>
            <person name="Zou X."/>
            <person name="Han Y."/>
            <person name="Worley K."/>
            <person name="Muzny D."/>
            <person name="Gibbs R."/>
        </authorList>
    </citation>
    <scope>NUCLEOTIDE SEQUENCE</scope>
    <source>
        <strain evidence="4">Sampled in the wild</strain>
    </source>
</reference>